<organism evidence="5 6">
    <name type="scientific">Paenibacillus xanthanilyticus</name>
    <dbReference type="NCBI Taxonomy" id="1783531"/>
    <lineage>
        <taxon>Bacteria</taxon>
        <taxon>Bacillati</taxon>
        <taxon>Bacillota</taxon>
        <taxon>Bacilli</taxon>
        <taxon>Bacillales</taxon>
        <taxon>Paenibacillaceae</taxon>
        <taxon>Paenibacillus</taxon>
    </lineage>
</organism>
<reference evidence="6" key="1">
    <citation type="journal article" date="2019" name="Int. J. Syst. Evol. Microbiol.">
        <title>The Global Catalogue of Microorganisms (GCM) 10K type strain sequencing project: providing services to taxonomists for standard genome sequencing and annotation.</title>
        <authorList>
            <consortium name="The Broad Institute Genomics Platform"/>
            <consortium name="The Broad Institute Genome Sequencing Center for Infectious Disease"/>
            <person name="Wu L."/>
            <person name="Ma J."/>
        </authorList>
    </citation>
    <scope>NUCLEOTIDE SEQUENCE [LARGE SCALE GENOMIC DNA]</scope>
    <source>
        <strain evidence="6">IBRC-M 10987</strain>
    </source>
</reference>
<evidence type="ECO:0000259" key="4">
    <source>
        <dbReference type="Pfam" id="PF01757"/>
    </source>
</evidence>
<feature type="transmembrane region" description="Helical" evidence="3">
    <location>
        <begin position="341"/>
        <end position="361"/>
    </location>
</feature>
<evidence type="ECO:0000313" key="5">
    <source>
        <dbReference type="EMBL" id="MFC4100406.1"/>
    </source>
</evidence>
<dbReference type="InterPro" id="IPR050879">
    <property type="entry name" value="Acyltransferase_3"/>
</dbReference>
<dbReference type="Pfam" id="PF01757">
    <property type="entry name" value="Acyl_transf_3"/>
    <property type="match status" value="1"/>
</dbReference>
<feature type="transmembrane region" description="Helical" evidence="3">
    <location>
        <begin position="160"/>
        <end position="179"/>
    </location>
</feature>
<protein>
    <submittedName>
        <fullName evidence="5">Acyltransferase family protein</fullName>
        <ecNumber evidence="5">2.3.-.-</ecNumber>
    </submittedName>
</protein>
<evidence type="ECO:0000313" key="6">
    <source>
        <dbReference type="Proteomes" id="UP001595715"/>
    </source>
</evidence>
<sequence>MGSRYHQLDSIRGIAALTVLLGHFASSILIFCTCTNTTGNEDHVILNLFKYTPLSFFGAGHEAVILFFLLSGFVLSLPFFKQTNTGYGQYLIRRICRIYIPFAIALLFAVVMYFISSPSVITHMSSWFNGQWDMPIDVKDVLAALGFIGVFDTDKINPPIWSLVHEMRISIIFPFLMFVLVRWRTLFSVALACALSVLGIAATSVLNPSSLVNMYITIHYAAIFMVGALLAKHMSEISRFIRGKSRIVKVIMLLIGFLLYNFKTVLPNWSLIHNYLFNEWAITIGGSIYISIAFGSITLERVLLLSPIQFLGKISYSLYLYHMVVLLSLTHLLHGWMNIEIILVISFVVSLIVSTVMYYLVEKPSMNFGKYLTGKERSTKNQRTTAA</sequence>
<accession>A0ABV8K313</accession>
<dbReference type="PANTHER" id="PTHR23028">
    <property type="entry name" value="ACETYLTRANSFERASE"/>
    <property type="match status" value="1"/>
</dbReference>
<keyword evidence="3" id="KW-1133">Transmembrane helix</keyword>
<feature type="transmembrane region" description="Helical" evidence="3">
    <location>
        <begin position="98"/>
        <end position="116"/>
    </location>
</feature>
<name>A0ABV8K313_9BACL</name>
<dbReference type="InterPro" id="IPR002656">
    <property type="entry name" value="Acyl_transf_3_dom"/>
</dbReference>
<evidence type="ECO:0000256" key="2">
    <source>
        <dbReference type="ARBA" id="ARBA00007400"/>
    </source>
</evidence>
<evidence type="ECO:0000256" key="1">
    <source>
        <dbReference type="ARBA" id="ARBA00004370"/>
    </source>
</evidence>
<dbReference type="RefSeq" id="WP_377719074.1">
    <property type="nucleotide sequence ID" value="NZ_JBHSAM010000025.1"/>
</dbReference>
<feature type="transmembrane region" description="Helical" evidence="3">
    <location>
        <begin position="280"/>
        <end position="304"/>
    </location>
</feature>
<keyword evidence="3" id="KW-0812">Transmembrane</keyword>
<comment type="caution">
    <text evidence="5">The sequence shown here is derived from an EMBL/GenBank/DDBJ whole genome shotgun (WGS) entry which is preliminary data.</text>
</comment>
<comment type="similarity">
    <text evidence="2">Belongs to the acyltransferase 3 family.</text>
</comment>
<keyword evidence="5" id="KW-0012">Acyltransferase</keyword>
<dbReference type="PANTHER" id="PTHR23028:SF53">
    <property type="entry name" value="ACYL_TRANSF_3 DOMAIN-CONTAINING PROTEIN"/>
    <property type="match status" value="1"/>
</dbReference>
<comment type="subcellular location">
    <subcellularLocation>
        <location evidence="1">Membrane</location>
    </subcellularLocation>
</comment>
<keyword evidence="6" id="KW-1185">Reference proteome</keyword>
<feature type="transmembrane region" description="Helical" evidence="3">
    <location>
        <begin position="12"/>
        <end position="31"/>
    </location>
</feature>
<keyword evidence="5" id="KW-0808">Transferase</keyword>
<feature type="domain" description="Acyltransferase 3" evidence="4">
    <location>
        <begin position="6"/>
        <end position="358"/>
    </location>
</feature>
<keyword evidence="3" id="KW-0472">Membrane</keyword>
<evidence type="ECO:0000256" key="3">
    <source>
        <dbReference type="SAM" id="Phobius"/>
    </source>
</evidence>
<proteinExistence type="inferred from homology"/>
<feature type="transmembrane region" description="Helical" evidence="3">
    <location>
        <begin position="186"/>
        <end position="206"/>
    </location>
</feature>
<dbReference type="Proteomes" id="UP001595715">
    <property type="component" value="Unassembled WGS sequence"/>
</dbReference>
<feature type="transmembrane region" description="Helical" evidence="3">
    <location>
        <begin position="316"/>
        <end position="335"/>
    </location>
</feature>
<gene>
    <name evidence="5" type="ORF">ACFOZ8_12185</name>
</gene>
<feature type="transmembrane region" description="Helical" evidence="3">
    <location>
        <begin position="51"/>
        <end position="77"/>
    </location>
</feature>
<dbReference type="EMBL" id="JBHSAM010000025">
    <property type="protein sequence ID" value="MFC4100406.1"/>
    <property type="molecule type" value="Genomic_DNA"/>
</dbReference>
<dbReference type="GO" id="GO:0016746">
    <property type="term" value="F:acyltransferase activity"/>
    <property type="evidence" value="ECO:0007669"/>
    <property type="project" value="UniProtKB-KW"/>
</dbReference>
<feature type="transmembrane region" description="Helical" evidence="3">
    <location>
        <begin position="212"/>
        <end position="231"/>
    </location>
</feature>
<dbReference type="EC" id="2.3.-.-" evidence="5"/>